<dbReference type="Proteomes" id="UP001139369">
    <property type="component" value="Unassembled WGS sequence"/>
</dbReference>
<reference evidence="1" key="1">
    <citation type="submission" date="2022-02" db="EMBL/GenBank/DDBJ databases">
        <title>Polaribacter sp. MSW13, isolated from seawater.</title>
        <authorList>
            <person name="Kristyanto S."/>
            <person name="Jung J."/>
            <person name="Jeon C.O."/>
        </authorList>
    </citation>
    <scope>NUCLEOTIDE SEQUENCE</scope>
    <source>
        <strain evidence="1">MSW13</strain>
    </source>
</reference>
<dbReference type="Gene3D" id="1.25.40.10">
    <property type="entry name" value="Tetratricopeptide repeat domain"/>
    <property type="match status" value="1"/>
</dbReference>
<evidence type="ECO:0000313" key="1">
    <source>
        <dbReference type="EMBL" id="MCI2228554.1"/>
    </source>
</evidence>
<dbReference type="AlphaFoldDB" id="A0A9X2AM39"/>
<name>A0A9X2AM39_9FLAO</name>
<dbReference type="EMBL" id="JAKQYM010000003">
    <property type="protein sequence ID" value="MCI2228554.1"/>
    <property type="molecule type" value="Genomic_DNA"/>
</dbReference>
<organism evidence="1 2">
    <name type="scientific">Polaribacter marinus</name>
    <dbReference type="NCBI Taxonomy" id="2916838"/>
    <lineage>
        <taxon>Bacteria</taxon>
        <taxon>Pseudomonadati</taxon>
        <taxon>Bacteroidota</taxon>
        <taxon>Flavobacteriia</taxon>
        <taxon>Flavobacteriales</taxon>
        <taxon>Flavobacteriaceae</taxon>
    </lineage>
</organism>
<evidence type="ECO:0000313" key="2">
    <source>
        <dbReference type="Proteomes" id="UP001139369"/>
    </source>
</evidence>
<comment type="caution">
    <text evidence="1">The sequence shown here is derived from an EMBL/GenBank/DDBJ whole genome shotgun (WGS) entry which is preliminary data.</text>
</comment>
<dbReference type="SUPFAM" id="SSF48452">
    <property type="entry name" value="TPR-like"/>
    <property type="match status" value="1"/>
</dbReference>
<accession>A0A9X2AM39</accession>
<dbReference type="RefSeq" id="WP_242177671.1">
    <property type="nucleotide sequence ID" value="NZ_JAKQYM010000003.1"/>
</dbReference>
<keyword evidence="2" id="KW-1185">Reference proteome</keyword>
<gene>
    <name evidence="1" type="ORF">MC378_05200</name>
</gene>
<protein>
    <submittedName>
        <fullName evidence="1">Uncharacterized protein</fullName>
    </submittedName>
</protein>
<dbReference type="InterPro" id="IPR011990">
    <property type="entry name" value="TPR-like_helical_dom_sf"/>
</dbReference>
<sequence length="331" mass="38967">MCQYFSAQDFESIYNKLDKDLLKFKSSNVIVQVDSLLYRQEVSGFIVNDLKSLKVEALAEYSFYTKALELTNEILASKDILSERAEVRIRVQRALIFEVFENSRETLFELNRLEEIYTTKPKDRYYGQYLFRKSSYYRVLKPVEKSDSIGLLYAQKAAAFGDLHKYYDVSAIAKMLQSFFRDKKDYKNKRRFLQAALKDFKLLENPLSVSLMYTELSRISQKENEIEKAQIYLDSALNEAKITGDLFLKSYTFEKRSIFLESIGQKDSALYYFKKFHKAEIGINVEKQKLEVAEINLKNQIENQKLIVNKSKSELLDLKKDNFSVFIYYFL</sequence>
<proteinExistence type="predicted"/>